<proteinExistence type="predicted"/>
<sequence>MSNYTNVAHQPVVGLVLGQLTVIEIDLRAAITARQVALKQLGDRSCRVRCECGLEFEIRNIRLFHATRPTRACRSCAHYAGKPLRPAVGDRFEKLTVTAVGGFLPYAGLDLPAVDLLCDCGNTISVATRYLRETRFCSPACPLHNMGLAAYPLGSKVGHRVVEETGLKFKSGTSAVSLRCECGSLALARTSNLAALDARNTRCKKCAPRYKGPMEKLPALTPEFPLSQGTAPRRGTV</sequence>
<organism evidence="2 3">
    <name type="scientific">Glaciihabitans tibetensis</name>
    <dbReference type="NCBI Taxonomy" id="1266600"/>
    <lineage>
        <taxon>Bacteria</taxon>
        <taxon>Bacillati</taxon>
        <taxon>Actinomycetota</taxon>
        <taxon>Actinomycetes</taxon>
        <taxon>Micrococcales</taxon>
        <taxon>Microbacteriaceae</taxon>
        <taxon>Glaciihabitans</taxon>
    </lineage>
</organism>
<dbReference type="Proteomes" id="UP000237983">
    <property type="component" value="Unassembled WGS sequence"/>
</dbReference>
<feature type="region of interest" description="Disordered" evidence="1">
    <location>
        <begin position="218"/>
        <end position="237"/>
    </location>
</feature>
<protein>
    <submittedName>
        <fullName evidence="2">Uncharacterized protein</fullName>
    </submittedName>
</protein>
<gene>
    <name evidence="2" type="ORF">B0I08_101333</name>
</gene>
<accession>A0A2T0VJC8</accession>
<keyword evidence="3" id="KW-1185">Reference proteome</keyword>
<evidence type="ECO:0000313" key="2">
    <source>
        <dbReference type="EMBL" id="PRY70205.1"/>
    </source>
</evidence>
<name>A0A2T0VJC8_9MICO</name>
<comment type="caution">
    <text evidence="2">The sequence shown here is derived from an EMBL/GenBank/DDBJ whole genome shotgun (WGS) entry which is preliminary data.</text>
</comment>
<evidence type="ECO:0000313" key="3">
    <source>
        <dbReference type="Proteomes" id="UP000237983"/>
    </source>
</evidence>
<dbReference type="EMBL" id="PVTL01000001">
    <property type="protein sequence ID" value="PRY70205.1"/>
    <property type="molecule type" value="Genomic_DNA"/>
</dbReference>
<reference evidence="2 3" key="1">
    <citation type="submission" date="2018-03" db="EMBL/GenBank/DDBJ databases">
        <title>Genomic Encyclopedia of Type Strains, Phase III (KMG-III): the genomes of soil and plant-associated and newly described type strains.</title>
        <authorList>
            <person name="Whitman W."/>
        </authorList>
    </citation>
    <scope>NUCLEOTIDE SEQUENCE [LARGE SCALE GENOMIC DNA]</scope>
    <source>
        <strain evidence="2 3">CGMCC 1.12484</strain>
    </source>
</reference>
<evidence type="ECO:0000256" key="1">
    <source>
        <dbReference type="SAM" id="MobiDB-lite"/>
    </source>
</evidence>
<dbReference type="AlphaFoldDB" id="A0A2T0VJC8"/>